<protein>
    <recommendedName>
        <fullName evidence="8">Biotin transporter</fullName>
    </recommendedName>
</protein>
<evidence type="ECO:0000256" key="7">
    <source>
        <dbReference type="ARBA" id="ARBA00023136"/>
    </source>
</evidence>
<evidence type="ECO:0000256" key="3">
    <source>
        <dbReference type="ARBA" id="ARBA00022448"/>
    </source>
</evidence>
<dbReference type="Pfam" id="PF02632">
    <property type="entry name" value="BioY"/>
    <property type="match status" value="1"/>
</dbReference>
<comment type="similarity">
    <text evidence="2 8">Belongs to the BioY family.</text>
</comment>
<sequence length="190" mass="19913">MKLKTMVYAAMFAAIVGALGLLPPIVTPFTPVPITAQTLGVMLAGSILGAKRGGLSLLVFVLLIAVGAPLLAGGRGGLGVLLGASGGYVLSWPIAAFVIGYLVEMFWNKQNIALLILFNFLGGIVLVYAAGISYLSFVTETPWTKAAFAALIYVPGDAVKMVLAALLARQVNRVYPIIEKDKKSKFSKAA</sequence>
<dbReference type="PANTHER" id="PTHR34295">
    <property type="entry name" value="BIOTIN TRANSPORTER BIOY"/>
    <property type="match status" value="1"/>
</dbReference>
<evidence type="ECO:0000256" key="1">
    <source>
        <dbReference type="ARBA" id="ARBA00004651"/>
    </source>
</evidence>
<reference evidence="10 11" key="1">
    <citation type="submission" date="2022-04" db="EMBL/GenBank/DDBJ databases">
        <title>Halobacillus sp. isolated from saltern.</title>
        <authorList>
            <person name="Won M."/>
            <person name="Lee C.-M."/>
            <person name="Woen H.-Y."/>
            <person name="Kwon S.-W."/>
        </authorList>
    </citation>
    <scope>NUCLEOTIDE SEQUENCE [LARGE SCALE GENOMIC DNA]</scope>
    <source>
        <strain evidence="10 11">SSBR10-3</strain>
    </source>
</reference>
<dbReference type="PIRSF" id="PIRSF016661">
    <property type="entry name" value="BioY"/>
    <property type="match status" value="1"/>
</dbReference>
<evidence type="ECO:0000256" key="4">
    <source>
        <dbReference type="ARBA" id="ARBA00022475"/>
    </source>
</evidence>
<evidence type="ECO:0000313" key="10">
    <source>
        <dbReference type="EMBL" id="UOQ45044.1"/>
    </source>
</evidence>
<evidence type="ECO:0000256" key="5">
    <source>
        <dbReference type="ARBA" id="ARBA00022692"/>
    </source>
</evidence>
<dbReference type="InterPro" id="IPR003784">
    <property type="entry name" value="BioY"/>
</dbReference>
<organism evidence="10 11">
    <name type="scientific">Halobacillus salinarum</name>
    <dbReference type="NCBI Taxonomy" id="2932257"/>
    <lineage>
        <taxon>Bacteria</taxon>
        <taxon>Bacillati</taxon>
        <taxon>Bacillota</taxon>
        <taxon>Bacilli</taxon>
        <taxon>Bacillales</taxon>
        <taxon>Bacillaceae</taxon>
        <taxon>Halobacillus</taxon>
    </lineage>
</organism>
<evidence type="ECO:0000256" key="2">
    <source>
        <dbReference type="ARBA" id="ARBA00010692"/>
    </source>
</evidence>
<dbReference type="Gene3D" id="1.10.1760.20">
    <property type="match status" value="1"/>
</dbReference>
<feature type="transmembrane region" description="Helical" evidence="9">
    <location>
        <begin position="57"/>
        <end position="74"/>
    </location>
</feature>
<dbReference type="PANTHER" id="PTHR34295:SF4">
    <property type="entry name" value="BIOTIN TRANSPORTER BIOY-RELATED"/>
    <property type="match status" value="1"/>
</dbReference>
<evidence type="ECO:0000256" key="9">
    <source>
        <dbReference type="SAM" id="Phobius"/>
    </source>
</evidence>
<dbReference type="Proteomes" id="UP000831787">
    <property type="component" value="Chromosome"/>
</dbReference>
<accession>A0ABY4EN07</accession>
<keyword evidence="6 9" id="KW-1133">Transmembrane helix</keyword>
<feature type="transmembrane region" description="Helical" evidence="9">
    <location>
        <begin position="32"/>
        <end position="50"/>
    </location>
</feature>
<evidence type="ECO:0000256" key="8">
    <source>
        <dbReference type="PIRNR" id="PIRNR016661"/>
    </source>
</evidence>
<evidence type="ECO:0000256" key="6">
    <source>
        <dbReference type="ARBA" id="ARBA00022989"/>
    </source>
</evidence>
<feature type="transmembrane region" description="Helical" evidence="9">
    <location>
        <begin position="7"/>
        <end position="26"/>
    </location>
</feature>
<feature type="transmembrane region" description="Helical" evidence="9">
    <location>
        <begin position="112"/>
        <end position="135"/>
    </location>
</feature>
<comment type="subcellular location">
    <subcellularLocation>
        <location evidence="1 8">Cell membrane</location>
        <topology evidence="1 8">Multi-pass membrane protein</topology>
    </subcellularLocation>
</comment>
<keyword evidence="7 8" id="KW-0472">Membrane</keyword>
<name>A0ABY4EN07_9BACI</name>
<evidence type="ECO:0000313" key="11">
    <source>
        <dbReference type="Proteomes" id="UP000831787"/>
    </source>
</evidence>
<keyword evidence="5 9" id="KW-0812">Transmembrane</keyword>
<dbReference type="EMBL" id="CP095073">
    <property type="protein sequence ID" value="UOQ45044.1"/>
    <property type="molecule type" value="Genomic_DNA"/>
</dbReference>
<keyword evidence="11" id="KW-1185">Reference proteome</keyword>
<gene>
    <name evidence="10" type="ORF">MUN89_03570</name>
</gene>
<proteinExistence type="inferred from homology"/>
<feature type="transmembrane region" description="Helical" evidence="9">
    <location>
        <begin position="147"/>
        <end position="168"/>
    </location>
</feature>
<keyword evidence="3 8" id="KW-0813">Transport</keyword>
<feature type="transmembrane region" description="Helical" evidence="9">
    <location>
        <begin position="80"/>
        <end position="103"/>
    </location>
</feature>
<keyword evidence="4 8" id="KW-1003">Cell membrane</keyword>
<dbReference type="RefSeq" id="WP_244711472.1">
    <property type="nucleotide sequence ID" value="NZ_CP095073.1"/>
</dbReference>